<dbReference type="Proteomes" id="UP000230543">
    <property type="component" value="Unassembled WGS sequence"/>
</dbReference>
<sequence>MVRQNISAVKARGSRNFITPTYNYLIIVFAILAVILIGVILYFSLSQAIVYITPEYREQKVGFAVQVIDKEFANTKEVMTSKLIGEIKETTVEKSKTFEAKAIEVPQTKASGQVTIINNYSKNQPLITATRLLTPDGKLYRLTQTVNVPAGGRITATAEADQEGSQFIIGQTKFTIPGLWEGLQDKIYAETQGFAVGSIVKHEISQSAIDQAKEELRQELIEEAKAELGLQNLSEQEIVTEIIKYSTDAKAGSDQKEFTINLSIGVKALIFDQEKLKEIASSDLPEIYQTNNSFIEINPDSFEYETILLDENSEHLLAQIKGEYQVKVADVQVDPAQLTKMEKQEAVKYLENFGDIKKADVMLPFWSKNLPALADKITIQFEN</sequence>
<evidence type="ECO:0000256" key="1">
    <source>
        <dbReference type="SAM" id="Phobius"/>
    </source>
</evidence>
<organism evidence="2 3">
    <name type="scientific">Candidatus Komeilibacteria bacterium CG10_big_fil_rev_8_21_14_0_10_41_13</name>
    <dbReference type="NCBI Taxonomy" id="1974476"/>
    <lineage>
        <taxon>Bacteria</taxon>
        <taxon>Candidatus Komeiliibacteriota</taxon>
    </lineage>
</organism>
<evidence type="ECO:0000313" key="3">
    <source>
        <dbReference type="Proteomes" id="UP000230543"/>
    </source>
</evidence>
<gene>
    <name evidence="2" type="ORF">COU22_01515</name>
</gene>
<keyword evidence="1" id="KW-0812">Transmembrane</keyword>
<reference evidence="3" key="1">
    <citation type="submission" date="2017-09" db="EMBL/GenBank/DDBJ databases">
        <title>Depth-based differentiation of microbial function through sediment-hosted aquifers and enrichment of novel symbionts in the deep terrestrial subsurface.</title>
        <authorList>
            <person name="Probst A.J."/>
            <person name="Ladd B."/>
            <person name="Jarett J.K."/>
            <person name="Geller-Mcgrath D.E."/>
            <person name="Sieber C.M.K."/>
            <person name="Emerson J.B."/>
            <person name="Anantharaman K."/>
            <person name="Thomas B.C."/>
            <person name="Malmstrom R."/>
            <person name="Stieglmeier M."/>
            <person name="Klingl A."/>
            <person name="Woyke T."/>
            <person name="Ryan C.M."/>
            <person name="Banfield J.F."/>
        </authorList>
    </citation>
    <scope>NUCLEOTIDE SEQUENCE [LARGE SCALE GENOMIC DNA]</scope>
</reference>
<accession>A0A2M6WCT7</accession>
<evidence type="ECO:0000313" key="2">
    <source>
        <dbReference type="EMBL" id="PIT90555.1"/>
    </source>
</evidence>
<feature type="transmembrane region" description="Helical" evidence="1">
    <location>
        <begin position="21"/>
        <end position="45"/>
    </location>
</feature>
<proteinExistence type="predicted"/>
<comment type="caution">
    <text evidence="2">The sequence shown here is derived from an EMBL/GenBank/DDBJ whole genome shotgun (WGS) entry which is preliminary data.</text>
</comment>
<keyword evidence="1" id="KW-0472">Membrane</keyword>
<keyword evidence="1" id="KW-1133">Transmembrane helix</keyword>
<protein>
    <recommendedName>
        <fullName evidence="4">Baseplate protein J-like domain-containing protein</fullName>
    </recommendedName>
</protein>
<evidence type="ECO:0008006" key="4">
    <source>
        <dbReference type="Google" id="ProtNLM"/>
    </source>
</evidence>
<name>A0A2M6WCT7_9BACT</name>
<dbReference type="AlphaFoldDB" id="A0A2M6WCT7"/>
<dbReference type="EMBL" id="PFBO01000045">
    <property type="protein sequence ID" value="PIT90555.1"/>
    <property type="molecule type" value="Genomic_DNA"/>
</dbReference>